<dbReference type="Gene3D" id="3.20.20.140">
    <property type="entry name" value="Metal-dependent hydrolases"/>
    <property type="match status" value="1"/>
</dbReference>
<keyword evidence="3" id="KW-1185">Reference proteome</keyword>
<dbReference type="Gene3D" id="3.10.310.70">
    <property type="match status" value="1"/>
</dbReference>
<name>A0A1H0TJD1_9BACT</name>
<sequence length="514" mass="56474">MNDNRLFINAKILTMDEAAPRAEALYIEGSRIVRAGRTADFQSLIEQGVEPVDMGGKTILPGFIDAHQHMMLTGLLATAIDMSSTATIDEVLGLCREAAYHAGKGEWIRGSMLNDVNLREKRMPDRYELDRAVADHPVYLLHPTVHLCSFNTAGLKALDIPENLNGVDRDANGPTGVIRDPAIVTHILGKMSKLLPDAMKNSAIDTAALMALKKGITTLHALDGGDFGPGETGLILQRAHSLPVRIVGYNQSMDIAESKQLGLPRIGGCICVDGAFEAHTAALFEPYSDAPDNCGELTYSQEKMNSFVRDANREGLQISVHCESERAIEQVLNAVELALEDCPRSDHRHRIEHLELPAWSQIERMNRLGVTTCMQPAFIPAFIGAEDMCHYRRLLGEKRLDRVHPYRTLLDSGITIAGGSDSPVTPYSPLDGIRAAVSHPNSRQRVTRTEALRMFTSSAAWIGFEERQKGTIREGMRADLVVLDKDPLSCTDNELATIAINEVYVSGQLQFTGR</sequence>
<dbReference type="RefSeq" id="WP_092224471.1">
    <property type="nucleotide sequence ID" value="NZ_FNJI01000024.1"/>
</dbReference>
<evidence type="ECO:0000259" key="1">
    <source>
        <dbReference type="Pfam" id="PF07969"/>
    </source>
</evidence>
<gene>
    <name evidence="2" type="ORF">SAMN05660330_03119</name>
</gene>
<reference evidence="2 3" key="1">
    <citation type="submission" date="2016-10" db="EMBL/GenBank/DDBJ databases">
        <authorList>
            <person name="de Groot N.N."/>
        </authorList>
    </citation>
    <scope>NUCLEOTIDE SEQUENCE [LARGE SCALE GENOMIC DNA]</scope>
    <source>
        <strain evidence="2 3">DSM 12130</strain>
    </source>
</reference>
<dbReference type="EMBL" id="FNJI01000024">
    <property type="protein sequence ID" value="SDP53790.1"/>
    <property type="molecule type" value="Genomic_DNA"/>
</dbReference>
<dbReference type="SUPFAM" id="SSF51338">
    <property type="entry name" value="Composite domain of metallo-dependent hydrolases"/>
    <property type="match status" value="1"/>
</dbReference>
<dbReference type="OrthoDB" id="5485695at2"/>
<dbReference type="PANTHER" id="PTHR22642:SF22">
    <property type="entry name" value="EXOENZYMES REGULATORY PROTEIN AEPA"/>
    <property type="match status" value="1"/>
</dbReference>
<accession>A0A1H0TJD1</accession>
<dbReference type="InterPro" id="IPR032466">
    <property type="entry name" value="Metal_Hydrolase"/>
</dbReference>
<dbReference type="PANTHER" id="PTHR22642">
    <property type="entry name" value="IMIDAZOLONEPROPIONASE"/>
    <property type="match status" value="1"/>
</dbReference>
<dbReference type="SUPFAM" id="SSF51556">
    <property type="entry name" value="Metallo-dependent hydrolases"/>
    <property type="match status" value="1"/>
</dbReference>
<feature type="domain" description="Amidohydrolase 3" evidence="1">
    <location>
        <begin position="52"/>
        <end position="509"/>
    </location>
</feature>
<dbReference type="GO" id="GO:0016810">
    <property type="term" value="F:hydrolase activity, acting on carbon-nitrogen (but not peptide) bonds"/>
    <property type="evidence" value="ECO:0007669"/>
    <property type="project" value="InterPro"/>
</dbReference>
<dbReference type="AlphaFoldDB" id="A0A1H0TJD1"/>
<evidence type="ECO:0000313" key="2">
    <source>
        <dbReference type="EMBL" id="SDP53790.1"/>
    </source>
</evidence>
<dbReference type="Pfam" id="PF07969">
    <property type="entry name" value="Amidohydro_3"/>
    <property type="match status" value="1"/>
</dbReference>
<dbReference type="InterPro" id="IPR011059">
    <property type="entry name" value="Metal-dep_hydrolase_composite"/>
</dbReference>
<protein>
    <recommendedName>
        <fullName evidence="1">Amidohydrolase 3 domain-containing protein</fullName>
    </recommendedName>
</protein>
<dbReference type="CDD" id="cd01300">
    <property type="entry name" value="YtcJ_like"/>
    <property type="match status" value="1"/>
</dbReference>
<evidence type="ECO:0000313" key="3">
    <source>
        <dbReference type="Proteomes" id="UP000199073"/>
    </source>
</evidence>
<proteinExistence type="predicted"/>
<organism evidence="2 3">
    <name type="scientific">Desulforhopalus singaporensis</name>
    <dbReference type="NCBI Taxonomy" id="91360"/>
    <lineage>
        <taxon>Bacteria</taxon>
        <taxon>Pseudomonadati</taxon>
        <taxon>Thermodesulfobacteriota</taxon>
        <taxon>Desulfobulbia</taxon>
        <taxon>Desulfobulbales</taxon>
        <taxon>Desulfocapsaceae</taxon>
        <taxon>Desulforhopalus</taxon>
    </lineage>
</organism>
<dbReference type="Proteomes" id="UP000199073">
    <property type="component" value="Unassembled WGS sequence"/>
</dbReference>
<dbReference type="InterPro" id="IPR033932">
    <property type="entry name" value="YtcJ-like"/>
</dbReference>
<dbReference type="Gene3D" id="2.30.40.10">
    <property type="entry name" value="Urease, subunit C, domain 1"/>
    <property type="match status" value="1"/>
</dbReference>
<dbReference type="InterPro" id="IPR013108">
    <property type="entry name" value="Amidohydro_3"/>
</dbReference>